<dbReference type="OrthoDB" id="5368516at2759"/>
<dbReference type="RefSeq" id="XP_046119242.1">
    <property type="nucleotide sequence ID" value="XM_046260102.1"/>
</dbReference>
<feature type="compositionally biased region" description="Basic and acidic residues" evidence="1">
    <location>
        <begin position="506"/>
        <end position="516"/>
    </location>
</feature>
<evidence type="ECO:0000313" key="4">
    <source>
        <dbReference type="Proteomes" id="UP000887229"/>
    </source>
</evidence>
<feature type="transmembrane region" description="Helical" evidence="2">
    <location>
        <begin position="109"/>
        <end position="129"/>
    </location>
</feature>
<sequence>MATQWAARQAAVASVLAEGVASSSTLVSRAAQEAAAAAAAGNTTGIIEDLQFSSIKSIRTSIITLASFNVVAAAVTLACIVWDCYLAAKRRDQAFKISDARWRHVGAPQVYPFVLCLSIIAQGIIFATAQAQGLAALRLDNCVALSQTMMPATFLVPFTQLILGLETTIRSVLPKPFPSPRAWNVPLCIVIIAAGLFALWGVTLSLKPPALCFASLFWFTQAWRPVCLGLFVAIASTLLITTCVVLLRLRYSDKTPSMDRTAASHMVYYMAIAAISNALLTPFFFSITLADPNSLDNDPTELSTVSSIVANLSGLLTGGLYLFLRGGRRLTQPFAQRTDLPEKGDNVLGSNKLGYAFDHDDRPQTSSSTYSNGDGRVTTLNQPFASTSYGHGGRHESTISRFFAMPVKGLMSRGSSAEHSLRASSALSLAAHESADQPREEVLLPSTTYTRESSQAASALPNDNFLVPPPLFHAPAGLSHNRSSSFCSTATLQIGLRLSNVNDCRRPSKADAHAQDNTRPTSPLLVPPVAALKRTDTPAPAATAVPRIPHHAKQESISSASLNKELPEVPAQTPVSVDAPVQLAPSVYSPTRQPAKTRLVSPKGVGFHGVGSERSMPFGASPELAKGSDDGRPEWI</sequence>
<keyword evidence="4" id="KW-1185">Reference proteome</keyword>
<dbReference type="Proteomes" id="UP000887229">
    <property type="component" value="Unassembled WGS sequence"/>
</dbReference>
<feature type="transmembrane region" description="Helical" evidence="2">
    <location>
        <begin position="181"/>
        <end position="202"/>
    </location>
</feature>
<proteinExistence type="predicted"/>
<feature type="transmembrane region" description="Helical" evidence="2">
    <location>
        <begin position="63"/>
        <end position="88"/>
    </location>
</feature>
<feature type="compositionally biased region" description="Basic and acidic residues" evidence="1">
    <location>
        <begin position="626"/>
        <end position="636"/>
    </location>
</feature>
<evidence type="ECO:0000256" key="2">
    <source>
        <dbReference type="SAM" id="Phobius"/>
    </source>
</evidence>
<feature type="transmembrane region" description="Helical" evidence="2">
    <location>
        <begin position="149"/>
        <end position="169"/>
    </location>
</feature>
<feature type="region of interest" description="Disordered" evidence="1">
    <location>
        <begin position="337"/>
        <end position="395"/>
    </location>
</feature>
<evidence type="ECO:0000256" key="1">
    <source>
        <dbReference type="SAM" id="MobiDB-lite"/>
    </source>
</evidence>
<feature type="transmembrane region" description="Helical" evidence="2">
    <location>
        <begin position="302"/>
        <end position="324"/>
    </location>
</feature>
<keyword evidence="2" id="KW-0472">Membrane</keyword>
<dbReference type="GeneID" id="70291005"/>
<feature type="compositionally biased region" description="Polar residues" evidence="1">
    <location>
        <begin position="364"/>
        <end position="389"/>
    </location>
</feature>
<dbReference type="EMBL" id="MU251251">
    <property type="protein sequence ID" value="KAG9255318.1"/>
    <property type="molecule type" value="Genomic_DNA"/>
</dbReference>
<evidence type="ECO:0000313" key="3">
    <source>
        <dbReference type="EMBL" id="KAG9255318.1"/>
    </source>
</evidence>
<feature type="transmembrane region" description="Helical" evidence="2">
    <location>
        <begin position="222"/>
        <end position="247"/>
    </location>
</feature>
<feature type="transmembrane region" description="Helical" evidence="2">
    <location>
        <begin position="267"/>
        <end position="290"/>
    </location>
</feature>
<gene>
    <name evidence="3" type="ORF">F5Z01DRAFT_48356</name>
</gene>
<keyword evidence="2" id="KW-1133">Transmembrane helix</keyword>
<accession>A0A9P7ZPI0</accession>
<feature type="region of interest" description="Disordered" evidence="1">
    <location>
        <begin position="588"/>
        <end position="636"/>
    </location>
</feature>
<keyword evidence="2" id="KW-0812">Transmembrane</keyword>
<comment type="caution">
    <text evidence="3">The sequence shown here is derived from an EMBL/GenBank/DDBJ whole genome shotgun (WGS) entry which is preliminary data.</text>
</comment>
<protein>
    <submittedName>
        <fullName evidence="3">Uncharacterized protein</fullName>
    </submittedName>
</protein>
<reference evidence="3" key="1">
    <citation type="journal article" date="2021" name="IMA Fungus">
        <title>Genomic characterization of three marine fungi, including Emericellopsis atlantica sp. nov. with signatures of a generalist lifestyle and marine biomass degradation.</title>
        <authorList>
            <person name="Hagestad O.C."/>
            <person name="Hou L."/>
            <person name="Andersen J.H."/>
            <person name="Hansen E.H."/>
            <person name="Altermark B."/>
            <person name="Li C."/>
            <person name="Kuhnert E."/>
            <person name="Cox R.J."/>
            <person name="Crous P.W."/>
            <person name="Spatafora J.W."/>
            <person name="Lail K."/>
            <person name="Amirebrahimi M."/>
            <person name="Lipzen A."/>
            <person name="Pangilinan J."/>
            <person name="Andreopoulos W."/>
            <person name="Hayes R.D."/>
            <person name="Ng V."/>
            <person name="Grigoriev I.V."/>
            <person name="Jackson S.A."/>
            <person name="Sutton T.D.S."/>
            <person name="Dobson A.D.W."/>
            <person name="Rama T."/>
        </authorList>
    </citation>
    <scope>NUCLEOTIDE SEQUENCE</scope>
    <source>
        <strain evidence="3">TS7</strain>
    </source>
</reference>
<dbReference type="AlphaFoldDB" id="A0A9P7ZPI0"/>
<feature type="region of interest" description="Disordered" evidence="1">
    <location>
        <begin position="506"/>
        <end position="528"/>
    </location>
</feature>
<organism evidence="3 4">
    <name type="scientific">Emericellopsis atlantica</name>
    <dbReference type="NCBI Taxonomy" id="2614577"/>
    <lineage>
        <taxon>Eukaryota</taxon>
        <taxon>Fungi</taxon>
        <taxon>Dikarya</taxon>
        <taxon>Ascomycota</taxon>
        <taxon>Pezizomycotina</taxon>
        <taxon>Sordariomycetes</taxon>
        <taxon>Hypocreomycetidae</taxon>
        <taxon>Hypocreales</taxon>
        <taxon>Bionectriaceae</taxon>
        <taxon>Emericellopsis</taxon>
    </lineage>
</organism>
<name>A0A9P7ZPI0_9HYPO</name>